<comment type="function">
    <text evidence="9">One of the integral membrane subunits of multisubunit membrane-bound [NiFe]-hydrogenase eha. Eha is predicted to form large electron transfer complex and might catalyze energy-driven reduction of low-potential redox carriers.</text>
</comment>
<evidence type="ECO:0000256" key="7">
    <source>
        <dbReference type="ARBA" id="ARBA00022989"/>
    </source>
</evidence>
<evidence type="ECO:0000313" key="11">
    <source>
        <dbReference type="EMBL" id="HII70363.1"/>
    </source>
</evidence>
<sequence length="97" mass="9898">MKDPGLVAVGVAAAVAFGTALALGLPPIQRDKPRRKSWEVSAAFPTPVIAAGATVLVIRVIGYHPPIPLAIVGAVVGALSAAFTAYIEKVFPRPEAG</sequence>
<evidence type="ECO:0000256" key="5">
    <source>
        <dbReference type="ARBA" id="ARBA00022475"/>
    </source>
</evidence>
<evidence type="ECO:0000256" key="3">
    <source>
        <dbReference type="ARBA" id="ARBA00011090"/>
    </source>
</evidence>
<evidence type="ECO:0000256" key="4">
    <source>
        <dbReference type="ARBA" id="ARBA00020465"/>
    </source>
</evidence>
<comment type="similarity">
    <text evidence="2">Belongs to the EhaA family.</text>
</comment>
<keyword evidence="6 10" id="KW-0812">Transmembrane</keyword>
<organism evidence="11 12">
    <name type="scientific">Methanopyrus kandleri</name>
    <dbReference type="NCBI Taxonomy" id="2320"/>
    <lineage>
        <taxon>Archaea</taxon>
        <taxon>Methanobacteriati</taxon>
        <taxon>Methanobacteriota</taxon>
        <taxon>Methanomada group</taxon>
        <taxon>Methanopyri</taxon>
        <taxon>Methanopyrales</taxon>
        <taxon>Methanopyraceae</taxon>
        <taxon>Methanopyrus</taxon>
    </lineage>
</organism>
<feature type="transmembrane region" description="Helical" evidence="10">
    <location>
        <begin position="6"/>
        <end position="28"/>
    </location>
</feature>
<dbReference type="InterPro" id="IPR011306">
    <property type="entry name" value="Prd_NiFe_hyd_3_EhaA"/>
</dbReference>
<evidence type="ECO:0000256" key="2">
    <source>
        <dbReference type="ARBA" id="ARBA00007910"/>
    </source>
</evidence>
<dbReference type="EMBL" id="DUJS01000004">
    <property type="protein sequence ID" value="HII70363.1"/>
    <property type="molecule type" value="Genomic_DNA"/>
</dbReference>
<evidence type="ECO:0000256" key="1">
    <source>
        <dbReference type="ARBA" id="ARBA00004651"/>
    </source>
</evidence>
<gene>
    <name evidence="11" type="primary">ehaA</name>
    <name evidence="11" type="ORF">HA336_03930</name>
</gene>
<dbReference type="Proteomes" id="UP000619545">
    <property type="component" value="Unassembled WGS sequence"/>
</dbReference>
<evidence type="ECO:0000256" key="8">
    <source>
        <dbReference type="ARBA" id="ARBA00023136"/>
    </source>
</evidence>
<proteinExistence type="inferred from homology"/>
<comment type="subcellular location">
    <subcellularLocation>
        <location evidence="1">Cell membrane</location>
        <topology evidence="1">Multi-pass membrane protein</topology>
    </subcellularLocation>
</comment>
<comment type="caution">
    <text evidence="11">The sequence shown here is derived from an EMBL/GenBank/DDBJ whole genome shotgun (WGS) entry which is preliminary data.</text>
</comment>
<protein>
    <recommendedName>
        <fullName evidence="4">Probable [NiFe]-hydrogenase-type-3 Eha complex membrane subunit A</fullName>
    </recommendedName>
</protein>
<keyword evidence="5" id="KW-1003">Cell membrane</keyword>
<dbReference type="Pfam" id="PF17367">
    <property type="entry name" value="NiFe_hyd_3_EhaA"/>
    <property type="match status" value="1"/>
</dbReference>
<reference evidence="11" key="1">
    <citation type="journal article" date="2020" name="bioRxiv">
        <title>A rank-normalized archaeal taxonomy based on genome phylogeny resolves widespread incomplete and uneven classifications.</title>
        <authorList>
            <person name="Rinke C."/>
            <person name="Chuvochina M."/>
            <person name="Mussig A.J."/>
            <person name="Chaumeil P.-A."/>
            <person name="Waite D.W."/>
            <person name="Whitman W.B."/>
            <person name="Parks D.H."/>
            <person name="Hugenholtz P."/>
        </authorList>
    </citation>
    <scope>NUCLEOTIDE SEQUENCE</scope>
    <source>
        <strain evidence="11">UBA8853</strain>
    </source>
</reference>
<dbReference type="AlphaFoldDB" id="A0A832THR9"/>
<name>A0A832THR9_9EURY</name>
<feature type="transmembrane region" description="Helical" evidence="10">
    <location>
        <begin position="67"/>
        <end position="87"/>
    </location>
</feature>
<evidence type="ECO:0000256" key="10">
    <source>
        <dbReference type="SAM" id="Phobius"/>
    </source>
</evidence>
<comment type="subunit">
    <text evidence="3">Putative multisubunit membrane-bound [NiFe]-hydrogenase eha is composed of at least 20 subunits.</text>
</comment>
<dbReference type="GO" id="GO:0005886">
    <property type="term" value="C:plasma membrane"/>
    <property type="evidence" value="ECO:0007669"/>
    <property type="project" value="UniProtKB-SubCell"/>
</dbReference>
<dbReference type="GeneID" id="1477780"/>
<evidence type="ECO:0000313" key="12">
    <source>
        <dbReference type="Proteomes" id="UP000619545"/>
    </source>
</evidence>
<dbReference type="PIRSF" id="PIRSF005019">
    <property type="entry name" value="EhaA"/>
    <property type="match status" value="1"/>
</dbReference>
<dbReference type="RefSeq" id="WP_011018847.1">
    <property type="nucleotide sequence ID" value="NZ_DUJS01000004.1"/>
</dbReference>
<keyword evidence="7 10" id="KW-1133">Transmembrane helix</keyword>
<evidence type="ECO:0000256" key="9">
    <source>
        <dbReference type="ARBA" id="ARBA00024740"/>
    </source>
</evidence>
<accession>A0A832THR9</accession>
<keyword evidence="8 10" id="KW-0472">Membrane</keyword>
<evidence type="ECO:0000256" key="6">
    <source>
        <dbReference type="ARBA" id="ARBA00022692"/>
    </source>
</evidence>
<feature type="transmembrane region" description="Helical" evidence="10">
    <location>
        <begin position="40"/>
        <end position="61"/>
    </location>
</feature>